<dbReference type="SMART" id="SM00645">
    <property type="entry name" value="Pept_C1"/>
    <property type="match status" value="1"/>
</dbReference>
<gene>
    <name evidence="4" type="ORF">PCOR1329_LOCUS68254</name>
</gene>
<feature type="domain" description="Peptidase C1A papain C-terminal" evidence="3">
    <location>
        <begin position="451"/>
        <end position="655"/>
    </location>
</feature>
<accession>A0ABN9WNU6</accession>
<dbReference type="SUPFAM" id="SSF54001">
    <property type="entry name" value="Cysteine proteinases"/>
    <property type="match status" value="1"/>
</dbReference>
<sequence>MALAAASVPPIVASRFGLEQRCFYRHPDLYEEEVPEMELETVLSRPDLGAGCAFRSFLLLGDQNAGKSTLLHSFCREGDPSFMQLSSLLPVLSSSFINTRLVPRSLFGDREDDLNKCISAVRDEMPFMDTDIARGIVMLIRRNFVFFCNEFGVSIHGEEEDASGEGPAAEPFGPEVRFVALQFVELGGDHLDRLLRFGASGGDLGALRASEAVGVDPTRGSAEDEAFWTDIHEVLLGSLRLLRATSSALRSMLRKLSFLGGALGSGCGGGGGGLGGTCEVVFYVSRAPPVEAGSFDAAAAWAEARAEVLAFARDELGASAAASAARTLLKAPPPSVGVWEPCDEGLDLSALEEVAGAAALEWRAAEERSGPLLAFIRDMVASLALPALRSRLRLCGVYAARSLVDELGDARSAAPGPRVSAGLAPSMEGQGSLCAPSVVRNVARLLRRAGREDLGAVGPGHGLVPHVAELMLRCSLRLRQVESPGGGANTATVVGRWVTRFDLAEHLEECEAELSVPLPEVATLQCWEAAVLALDRAAVCSLLAPGGEKGAIEVLTVALVVHGPISVSIEASRMDFYYYASGIYDSPTTPPAAAVRPLRTTSSWQLAMGSRGALPGQTYWLLRNSWSSYWGEGGYVRVAREGNICGVATTPAFALLNPHARLP</sequence>
<dbReference type="Gene3D" id="3.90.70.10">
    <property type="entry name" value="Cysteine proteinases"/>
    <property type="match status" value="1"/>
</dbReference>
<dbReference type="EMBL" id="CAUYUJ010018893">
    <property type="protein sequence ID" value="CAK0887082.1"/>
    <property type="molecule type" value="Genomic_DNA"/>
</dbReference>
<proteinExistence type="inferred from homology"/>
<dbReference type="Pfam" id="PF00112">
    <property type="entry name" value="Peptidase_C1"/>
    <property type="match status" value="1"/>
</dbReference>
<protein>
    <recommendedName>
        <fullName evidence="3">Peptidase C1A papain C-terminal domain-containing protein</fullName>
    </recommendedName>
</protein>
<evidence type="ECO:0000256" key="1">
    <source>
        <dbReference type="ARBA" id="ARBA00008455"/>
    </source>
</evidence>
<dbReference type="InterPro" id="IPR038765">
    <property type="entry name" value="Papain-like_cys_pep_sf"/>
</dbReference>
<dbReference type="InterPro" id="IPR025661">
    <property type="entry name" value="Pept_asp_AS"/>
</dbReference>
<name>A0ABN9WNU6_9DINO</name>
<dbReference type="InterPro" id="IPR013128">
    <property type="entry name" value="Peptidase_C1A"/>
</dbReference>
<keyword evidence="2" id="KW-0865">Zymogen</keyword>
<dbReference type="PANTHER" id="PTHR12411">
    <property type="entry name" value="CYSTEINE PROTEASE FAMILY C1-RELATED"/>
    <property type="match status" value="1"/>
</dbReference>
<evidence type="ECO:0000256" key="2">
    <source>
        <dbReference type="ARBA" id="ARBA00023145"/>
    </source>
</evidence>
<organism evidence="4 5">
    <name type="scientific">Prorocentrum cordatum</name>
    <dbReference type="NCBI Taxonomy" id="2364126"/>
    <lineage>
        <taxon>Eukaryota</taxon>
        <taxon>Sar</taxon>
        <taxon>Alveolata</taxon>
        <taxon>Dinophyceae</taxon>
        <taxon>Prorocentrales</taxon>
        <taxon>Prorocentraceae</taxon>
        <taxon>Prorocentrum</taxon>
    </lineage>
</organism>
<dbReference type="Proteomes" id="UP001189429">
    <property type="component" value="Unassembled WGS sequence"/>
</dbReference>
<dbReference type="InterPro" id="IPR000668">
    <property type="entry name" value="Peptidase_C1A_C"/>
</dbReference>
<comment type="caution">
    <text evidence="4">The sequence shown here is derived from an EMBL/GenBank/DDBJ whole genome shotgun (WGS) entry which is preliminary data.</text>
</comment>
<dbReference type="PROSITE" id="PS00640">
    <property type="entry name" value="THIOL_PROTEASE_ASN"/>
    <property type="match status" value="1"/>
</dbReference>
<evidence type="ECO:0000313" key="5">
    <source>
        <dbReference type="Proteomes" id="UP001189429"/>
    </source>
</evidence>
<comment type="similarity">
    <text evidence="1">Belongs to the peptidase C1 family.</text>
</comment>
<keyword evidence="5" id="KW-1185">Reference proteome</keyword>
<evidence type="ECO:0000313" key="4">
    <source>
        <dbReference type="EMBL" id="CAK0887082.1"/>
    </source>
</evidence>
<reference evidence="4" key="1">
    <citation type="submission" date="2023-10" db="EMBL/GenBank/DDBJ databases">
        <authorList>
            <person name="Chen Y."/>
            <person name="Shah S."/>
            <person name="Dougan E. K."/>
            <person name="Thang M."/>
            <person name="Chan C."/>
        </authorList>
    </citation>
    <scope>NUCLEOTIDE SEQUENCE [LARGE SCALE GENOMIC DNA]</scope>
</reference>
<evidence type="ECO:0000259" key="3">
    <source>
        <dbReference type="SMART" id="SM00645"/>
    </source>
</evidence>